<keyword evidence="1" id="KW-1133">Transmembrane helix</keyword>
<accession>A0A9X1X6D0</accession>
<feature type="transmembrane region" description="Helical" evidence="1">
    <location>
        <begin position="46"/>
        <end position="64"/>
    </location>
</feature>
<comment type="caution">
    <text evidence="2">The sequence shown here is derived from an EMBL/GenBank/DDBJ whole genome shotgun (WGS) entry which is preliminary data.</text>
</comment>
<dbReference type="AlphaFoldDB" id="A0A9X1X6D0"/>
<keyword evidence="1" id="KW-0472">Membrane</keyword>
<sequence length="707" mass="79013">MANQQGIEKIKQIRQRWVSYQLTADALLCAAIALLAGALLHAASINWVWCILIFAVIFSIVILLRKPWATSLNTVSLYLDQTYPELEESATLALQPAEELNLLQALQQHKVVSTLQHIPGTPAGFTNRLKRAALFLAAALVLSFILLKIPIHSQQGIFGGGNPAKENEKNLPPEKILPQISNTEVTITPPAYTGKKSYQQDRFTLNVEEGASVSWLITTNTAVDHLTLIFNEREKIDMQPAGDHQHWQAQKVLSAAGFYQVELDGKLSDLYAIQIIKDTPPVIHIKAPKQYTHIDAGEKPQVTIQAAINDDYGVGNAYIAATVAKGRGEGVKFKEYKIDFSENFGGHNKQYDLKKLVSLPAFNMEPGDELYFFIQAQDTHKLTSRTDVYIVSIQDTAQLLSMDGIVSGVNLKPEFFRSERQIIIDSQKLLHDRDSISKEEFNRRSNELGTDQKLLRLRYGKFLGEEDESNMDEDKSGGQLGKAENFGNTAMVMDAYTDKHDNAEDATFLEPTAKAQLKATLTEMWRAELHLRMYKPEEALPFEFKALRLLKDLQQKSRSYVAKTGYNPPPLKMEKRLSGELDKIAEPVAKEDIKKTDDQFATLKKAVIILEQYKTTPVLSPADKHTLQLAGQEIGRRASSQPGIYLPALTALKQLTTSNKISTAKVDAIEKALQRMLPVQKQLPSSSANAANPLSQQYFKTLSRLNK</sequence>
<keyword evidence="1" id="KW-0812">Transmembrane</keyword>
<evidence type="ECO:0000256" key="1">
    <source>
        <dbReference type="SAM" id="Phobius"/>
    </source>
</evidence>
<evidence type="ECO:0000313" key="2">
    <source>
        <dbReference type="EMBL" id="MCJ8209479.1"/>
    </source>
</evidence>
<name>A0A9X1X6D0_9SPHI</name>
<keyword evidence="3" id="KW-1185">Reference proteome</keyword>
<dbReference type="RefSeq" id="WP_245129305.1">
    <property type="nucleotide sequence ID" value="NZ_JALJEJ010000002.1"/>
</dbReference>
<proteinExistence type="predicted"/>
<organism evidence="2 3">
    <name type="scientific">Mucilaginibacter straminoryzae</name>
    <dbReference type="NCBI Taxonomy" id="2932774"/>
    <lineage>
        <taxon>Bacteria</taxon>
        <taxon>Pseudomonadati</taxon>
        <taxon>Bacteroidota</taxon>
        <taxon>Sphingobacteriia</taxon>
        <taxon>Sphingobacteriales</taxon>
        <taxon>Sphingobacteriaceae</taxon>
        <taxon>Mucilaginibacter</taxon>
    </lineage>
</organism>
<feature type="transmembrane region" description="Helical" evidence="1">
    <location>
        <begin position="20"/>
        <end position="40"/>
    </location>
</feature>
<reference evidence="2" key="1">
    <citation type="submission" date="2022-04" db="EMBL/GenBank/DDBJ databases">
        <title>Mucilaginibacter sp. RS28 isolated from freshwater.</title>
        <authorList>
            <person name="Ko S.-R."/>
        </authorList>
    </citation>
    <scope>NUCLEOTIDE SEQUENCE</scope>
    <source>
        <strain evidence="2">RS28</strain>
    </source>
</reference>
<gene>
    <name evidence="2" type="ORF">MUY27_07145</name>
</gene>
<dbReference type="EMBL" id="JALJEJ010000002">
    <property type="protein sequence ID" value="MCJ8209479.1"/>
    <property type="molecule type" value="Genomic_DNA"/>
</dbReference>
<protein>
    <submittedName>
        <fullName evidence="2">DUF4175 domain-containing protein</fullName>
    </submittedName>
</protein>
<feature type="transmembrane region" description="Helical" evidence="1">
    <location>
        <begin position="132"/>
        <end position="151"/>
    </location>
</feature>
<evidence type="ECO:0000313" key="3">
    <source>
        <dbReference type="Proteomes" id="UP001139450"/>
    </source>
</evidence>
<dbReference type="Proteomes" id="UP001139450">
    <property type="component" value="Unassembled WGS sequence"/>
</dbReference>